<name>A0A2V1EDD5_9PLEO</name>
<sequence>MTVTGGVVYKDLLPVPAADPTQHEGTTPTLTDKPTESHALALEAAKSPEVAGAAQVEHAEEVVDLGWNEPKEQIPSPLVGGLDNEDLWVLVRRFNKQIYHVKEIPNPPPGGLDLNIADEEEFSPDKLRSNIERLYMTIGIGVIAFGKHIARLRSWRETRRTAWFCSVYFVAWMFDLITPLLTAIIIGLIACPPLRSILFPPAPIALVSPTGGVQKPRSGTLGSHDSVTGAPENHKGEAVEQEASNFVNGIASVALASATGKHPQNEPPEEADEPASAIPDPTSIAVGTAEAKEKASGGNPTPEHDKTKVPMETAIWTQMRPIMHGLADVTDTWERFANALSPTPPFPQDRYRIRLATAVLPLFLASFFVTSYMYMKGVTFVVGFGFFGDPIIKRGLDLLDRKFPNWEKLLELRNTLLKGVPTNAQLTITLLRIGEANKAPIPPPPRETQPPPEKPAELNDEDLHATGADYPLNATKEELDTAMAPDPTVAHETGGADIDASKNHKHGKKGSKVLNFFRTTVKGGVETAIGTDKVKAKVGYTHAQNRLGAVPKKNEDRTSGPVEFKARYKGSKGHVYITTKATIPCVAFSGDKTIETIGTAEREDLHPVWSIPVGDITELRKVGGYGWKTKLVVGWAMQREVADGLEIVAKAVDGKEREVVKVTAMPLRDELFNRLIAMGGQKWECW</sequence>
<dbReference type="PANTHER" id="PTHR38694">
    <property type="entry name" value="CONSERVED EXPRESSED PROTEIN"/>
    <property type="match status" value="1"/>
</dbReference>
<dbReference type="Proteomes" id="UP000244855">
    <property type="component" value="Unassembled WGS sequence"/>
</dbReference>
<evidence type="ECO:0000256" key="2">
    <source>
        <dbReference type="SAM" id="Phobius"/>
    </source>
</evidence>
<feature type="region of interest" description="Disordered" evidence="1">
    <location>
        <begin position="437"/>
        <end position="459"/>
    </location>
</feature>
<protein>
    <submittedName>
        <fullName evidence="3">Uncharacterized protein</fullName>
    </submittedName>
</protein>
<evidence type="ECO:0000256" key="1">
    <source>
        <dbReference type="SAM" id="MobiDB-lite"/>
    </source>
</evidence>
<keyword evidence="2" id="KW-0472">Membrane</keyword>
<feature type="compositionally biased region" description="Pro residues" evidence="1">
    <location>
        <begin position="440"/>
        <end position="453"/>
    </location>
</feature>
<feature type="region of interest" description="Disordered" evidence="1">
    <location>
        <begin position="210"/>
        <end position="239"/>
    </location>
</feature>
<proteinExistence type="predicted"/>
<dbReference type="InterPro" id="IPR021709">
    <property type="entry name" value="DUF3292"/>
</dbReference>
<feature type="compositionally biased region" description="Polar residues" evidence="1">
    <location>
        <begin position="23"/>
        <end position="32"/>
    </location>
</feature>
<dbReference type="PANTHER" id="PTHR38694:SF1">
    <property type="entry name" value="PEROXIN DOMAIN-CONTAINING PROTEIN"/>
    <property type="match status" value="1"/>
</dbReference>
<dbReference type="STRING" id="97972.A0A2V1EDD5"/>
<dbReference type="EMBL" id="KZ805304">
    <property type="protein sequence ID" value="PVI07370.1"/>
    <property type="molecule type" value="Genomic_DNA"/>
</dbReference>
<organism evidence="3 4">
    <name type="scientific">Periconia macrospinosa</name>
    <dbReference type="NCBI Taxonomy" id="97972"/>
    <lineage>
        <taxon>Eukaryota</taxon>
        <taxon>Fungi</taxon>
        <taxon>Dikarya</taxon>
        <taxon>Ascomycota</taxon>
        <taxon>Pezizomycotina</taxon>
        <taxon>Dothideomycetes</taxon>
        <taxon>Pleosporomycetidae</taxon>
        <taxon>Pleosporales</taxon>
        <taxon>Massarineae</taxon>
        <taxon>Periconiaceae</taxon>
        <taxon>Periconia</taxon>
    </lineage>
</organism>
<keyword evidence="2" id="KW-1133">Transmembrane helix</keyword>
<dbReference type="AlphaFoldDB" id="A0A2V1EDD5"/>
<dbReference type="Pfam" id="PF11696">
    <property type="entry name" value="DUF3292"/>
    <property type="match status" value="1"/>
</dbReference>
<evidence type="ECO:0000313" key="3">
    <source>
        <dbReference type="EMBL" id="PVI07370.1"/>
    </source>
</evidence>
<accession>A0A2V1EDD5</accession>
<gene>
    <name evidence="3" type="ORF">DM02DRAFT_666708</name>
</gene>
<feature type="region of interest" description="Disordered" evidence="1">
    <location>
        <begin position="14"/>
        <end position="33"/>
    </location>
</feature>
<feature type="region of interest" description="Disordered" evidence="1">
    <location>
        <begin position="259"/>
        <end position="281"/>
    </location>
</feature>
<feature type="transmembrane region" description="Helical" evidence="2">
    <location>
        <begin position="170"/>
        <end position="191"/>
    </location>
</feature>
<keyword evidence="4" id="KW-1185">Reference proteome</keyword>
<dbReference type="OrthoDB" id="1708389at2759"/>
<keyword evidence="2" id="KW-0812">Transmembrane</keyword>
<reference evidence="3 4" key="1">
    <citation type="journal article" date="2018" name="Sci. Rep.">
        <title>Comparative genomics provides insights into the lifestyle and reveals functional heterogeneity of dark septate endophytic fungi.</title>
        <authorList>
            <person name="Knapp D.G."/>
            <person name="Nemeth J.B."/>
            <person name="Barry K."/>
            <person name="Hainaut M."/>
            <person name="Henrissat B."/>
            <person name="Johnson J."/>
            <person name="Kuo A."/>
            <person name="Lim J.H.P."/>
            <person name="Lipzen A."/>
            <person name="Nolan M."/>
            <person name="Ohm R.A."/>
            <person name="Tamas L."/>
            <person name="Grigoriev I.V."/>
            <person name="Spatafora J.W."/>
            <person name="Nagy L.G."/>
            <person name="Kovacs G.M."/>
        </authorList>
    </citation>
    <scope>NUCLEOTIDE SEQUENCE [LARGE SCALE GENOMIC DNA]</scope>
    <source>
        <strain evidence="3 4">DSE2036</strain>
    </source>
</reference>
<feature type="region of interest" description="Disordered" evidence="1">
    <location>
        <begin position="289"/>
        <end position="308"/>
    </location>
</feature>
<evidence type="ECO:0000313" key="4">
    <source>
        <dbReference type="Proteomes" id="UP000244855"/>
    </source>
</evidence>